<proteinExistence type="predicted"/>
<reference evidence="1 2" key="1">
    <citation type="journal article" date="2019" name="Sci. Rep.">
        <title>Orb-weaving spider Araneus ventricosus genome elucidates the spidroin gene catalogue.</title>
        <authorList>
            <person name="Kono N."/>
            <person name="Nakamura H."/>
            <person name="Ohtoshi R."/>
            <person name="Moran D.A.P."/>
            <person name="Shinohara A."/>
            <person name="Yoshida Y."/>
            <person name="Fujiwara M."/>
            <person name="Mori M."/>
            <person name="Tomita M."/>
            <person name="Arakawa K."/>
        </authorList>
    </citation>
    <scope>NUCLEOTIDE SEQUENCE [LARGE SCALE GENOMIC DNA]</scope>
</reference>
<dbReference type="Proteomes" id="UP000499080">
    <property type="component" value="Unassembled WGS sequence"/>
</dbReference>
<sequence>MVSLMLWHCSEVRFDKQRQTKQEGAREGFPIRAVHKGSIHPINCCSRRSISLLTPTLEREAVIYGASSVAQCHHLDGSDSGFGTNQPDFFPSFLFLRALSFKRRHLGGQKGETR</sequence>
<gene>
    <name evidence="1" type="ORF">AVEN_116458_1</name>
</gene>
<protein>
    <submittedName>
        <fullName evidence="1">Uncharacterized protein</fullName>
    </submittedName>
</protein>
<comment type="caution">
    <text evidence="1">The sequence shown here is derived from an EMBL/GenBank/DDBJ whole genome shotgun (WGS) entry which is preliminary data.</text>
</comment>
<name>A0A4Y2S4N4_ARAVE</name>
<dbReference type="EMBL" id="BGPR01019788">
    <property type="protein sequence ID" value="GBN82941.1"/>
    <property type="molecule type" value="Genomic_DNA"/>
</dbReference>
<organism evidence="1 2">
    <name type="scientific">Araneus ventricosus</name>
    <name type="common">Orbweaver spider</name>
    <name type="synonym">Epeira ventricosa</name>
    <dbReference type="NCBI Taxonomy" id="182803"/>
    <lineage>
        <taxon>Eukaryota</taxon>
        <taxon>Metazoa</taxon>
        <taxon>Ecdysozoa</taxon>
        <taxon>Arthropoda</taxon>
        <taxon>Chelicerata</taxon>
        <taxon>Arachnida</taxon>
        <taxon>Araneae</taxon>
        <taxon>Araneomorphae</taxon>
        <taxon>Entelegynae</taxon>
        <taxon>Araneoidea</taxon>
        <taxon>Araneidae</taxon>
        <taxon>Araneus</taxon>
    </lineage>
</organism>
<evidence type="ECO:0000313" key="1">
    <source>
        <dbReference type="EMBL" id="GBN82941.1"/>
    </source>
</evidence>
<keyword evidence="2" id="KW-1185">Reference proteome</keyword>
<evidence type="ECO:0000313" key="2">
    <source>
        <dbReference type="Proteomes" id="UP000499080"/>
    </source>
</evidence>
<dbReference type="AlphaFoldDB" id="A0A4Y2S4N4"/>
<accession>A0A4Y2S4N4</accession>